<accession>A0A7E6EME5</accession>
<dbReference type="Pfam" id="PF05891">
    <property type="entry name" value="Methyltransf_PK"/>
    <property type="match status" value="1"/>
</dbReference>
<comment type="catalytic activity">
    <reaction evidence="10">
        <text>N-terminal L-alanyl-L-prolyl-L-lysyl-[protein] + 3 S-adenosyl-L-methionine = N-terminal N,N,N-trimethyl-L-alanyl-L-prolyl-L-lysyl-[protein] + 3 S-adenosyl-L-homocysteine + 3 H(+)</text>
        <dbReference type="Rhea" id="RHEA:54712"/>
        <dbReference type="Rhea" id="RHEA-COMP:13785"/>
        <dbReference type="Rhea" id="RHEA-COMP:13971"/>
        <dbReference type="ChEBI" id="CHEBI:15378"/>
        <dbReference type="ChEBI" id="CHEBI:57856"/>
        <dbReference type="ChEBI" id="CHEBI:59789"/>
        <dbReference type="ChEBI" id="CHEBI:138057"/>
        <dbReference type="ChEBI" id="CHEBI:138315"/>
        <dbReference type="EC" id="2.1.1.244"/>
    </reaction>
</comment>
<comment type="similarity">
    <text evidence="1">Belongs to the methyltransferase superfamily. NTM1 family.</text>
</comment>
<sequence length="144" mass="16782">MTPDFISNSRLYIGEQDYRRVIRTFCTNLRDFSPEENCYDIVWVQWVSGHLLRRDFVRFLRRIKRGLRVECGTVSGSGVVIVKDNTAGLDYTDDCFLEEDNSAIRSFNTFCDIFQEAGLTLLNYEFEKAFPKELFDVVTFALTC</sequence>
<dbReference type="PANTHER" id="PTHR12753">
    <property type="entry name" value="AD-003 - RELATED"/>
    <property type="match status" value="1"/>
</dbReference>
<dbReference type="GO" id="GO:0005737">
    <property type="term" value="C:cytoplasm"/>
    <property type="evidence" value="ECO:0007669"/>
    <property type="project" value="TreeGrafter"/>
</dbReference>
<dbReference type="GO" id="GO:0071885">
    <property type="term" value="F:N-terminal protein N-methyltransferase activity"/>
    <property type="evidence" value="ECO:0007669"/>
    <property type="project" value="UniProtKB-EC"/>
</dbReference>
<name>A0A7E6EME5_9MOLL</name>
<evidence type="ECO:0000313" key="11">
    <source>
        <dbReference type="Proteomes" id="UP000515154"/>
    </source>
</evidence>
<dbReference type="SUPFAM" id="SSF53335">
    <property type="entry name" value="S-adenosyl-L-methionine-dependent methyltransferases"/>
    <property type="match status" value="1"/>
</dbReference>
<organism evidence="11 12">
    <name type="scientific">Octopus sinensis</name>
    <name type="common">East Asian common octopus</name>
    <dbReference type="NCBI Taxonomy" id="2607531"/>
    <lineage>
        <taxon>Eukaryota</taxon>
        <taxon>Metazoa</taxon>
        <taxon>Spiralia</taxon>
        <taxon>Lophotrochozoa</taxon>
        <taxon>Mollusca</taxon>
        <taxon>Cephalopoda</taxon>
        <taxon>Coleoidea</taxon>
        <taxon>Octopodiformes</taxon>
        <taxon>Octopoda</taxon>
        <taxon>Incirrata</taxon>
        <taxon>Octopodidae</taxon>
        <taxon>Octopus</taxon>
    </lineage>
</organism>
<evidence type="ECO:0000256" key="9">
    <source>
        <dbReference type="ARBA" id="ARBA00047885"/>
    </source>
</evidence>
<keyword evidence="2" id="KW-0489">Methyltransferase</keyword>
<evidence type="ECO:0000256" key="5">
    <source>
        <dbReference type="ARBA" id="ARBA00039112"/>
    </source>
</evidence>
<evidence type="ECO:0000256" key="8">
    <source>
        <dbReference type="ARBA" id="ARBA00047306"/>
    </source>
</evidence>
<keyword evidence="3" id="KW-0808">Transferase</keyword>
<dbReference type="InterPro" id="IPR008576">
    <property type="entry name" value="MeTrfase_NTM1"/>
</dbReference>
<evidence type="ECO:0000256" key="4">
    <source>
        <dbReference type="ARBA" id="ARBA00022691"/>
    </source>
</evidence>
<gene>
    <name evidence="12" type="primary">LOC115232084</name>
</gene>
<dbReference type="EC" id="2.1.1.244" evidence="5"/>
<evidence type="ECO:0000256" key="2">
    <source>
        <dbReference type="ARBA" id="ARBA00022603"/>
    </source>
</evidence>
<evidence type="ECO:0000313" key="12">
    <source>
        <dbReference type="RefSeq" id="XP_036356135.1"/>
    </source>
</evidence>
<dbReference type="PANTHER" id="PTHR12753:SF0">
    <property type="entry name" value="ALPHA N-TERMINAL PROTEIN METHYLTRANSFERASE 1"/>
    <property type="match status" value="1"/>
</dbReference>
<dbReference type="Proteomes" id="UP000515154">
    <property type="component" value="Unplaced"/>
</dbReference>
<dbReference type="GO" id="GO:0032259">
    <property type="term" value="P:methylation"/>
    <property type="evidence" value="ECO:0007669"/>
    <property type="project" value="UniProtKB-KW"/>
</dbReference>
<evidence type="ECO:0000256" key="6">
    <source>
        <dbReference type="ARBA" id="ARBA00039449"/>
    </source>
</evidence>
<keyword evidence="4" id="KW-0949">S-adenosyl-L-methionine</keyword>
<dbReference type="AlphaFoldDB" id="A0A7E6EME5"/>
<evidence type="ECO:0000256" key="7">
    <source>
        <dbReference type="ARBA" id="ARBA00043129"/>
    </source>
</evidence>
<evidence type="ECO:0000256" key="10">
    <source>
        <dbReference type="ARBA" id="ARBA00048167"/>
    </source>
</evidence>
<evidence type="ECO:0000256" key="3">
    <source>
        <dbReference type="ARBA" id="ARBA00022679"/>
    </source>
</evidence>
<reference evidence="12" key="1">
    <citation type="submission" date="2025-08" db="UniProtKB">
        <authorList>
            <consortium name="RefSeq"/>
        </authorList>
    </citation>
    <scope>IDENTIFICATION</scope>
</reference>
<comment type="catalytic activity">
    <reaction evidence="8">
        <text>N-terminal L-seryl-L-prolyl-L-lysyl-[protein] + 3 S-adenosyl-L-methionine = N-terminal N,N,N-trimethyl-L-seryl-L-prolyl-L-lysyl-[protein] + 3 S-adenosyl-L-homocysteine + 3 H(+)</text>
        <dbReference type="Rhea" id="RHEA:54724"/>
        <dbReference type="Rhea" id="RHEA-COMP:13789"/>
        <dbReference type="Rhea" id="RHEA-COMP:13973"/>
        <dbReference type="ChEBI" id="CHEBI:15378"/>
        <dbReference type="ChEBI" id="CHEBI:57856"/>
        <dbReference type="ChEBI" id="CHEBI:59789"/>
        <dbReference type="ChEBI" id="CHEBI:138061"/>
        <dbReference type="ChEBI" id="CHEBI:138317"/>
        <dbReference type="EC" id="2.1.1.244"/>
    </reaction>
</comment>
<dbReference type="RefSeq" id="XP_036356135.1">
    <property type="nucleotide sequence ID" value="XM_036500242.1"/>
</dbReference>
<proteinExistence type="inferred from homology"/>
<dbReference type="KEGG" id="osn:115232084"/>
<protein>
    <recommendedName>
        <fullName evidence="6">Alpha N-terminal protein methyltransferase 1</fullName>
        <ecNumber evidence="5">2.1.1.244</ecNumber>
    </recommendedName>
    <alternativeName>
        <fullName evidence="7">X-Pro-Lys N-terminal protein methyltransferase 1</fullName>
    </alternativeName>
</protein>
<dbReference type="Gene3D" id="3.40.50.150">
    <property type="entry name" value="Vaccinia Virus protein VP39"/>
    <property type="match status" value="1"/>
</dbReference>
<keyword evidence="11" id="KW-1185">Reference proteome</keyword>
<comment type="catalytic activity">
    <reaction evidence="9">
        <text>N-terminal L-prolyl-L-prolyl-L-lysyl-[protein] + 2 S-adenosyl-L-methionine = N-terminal N,N-dimethyl-L-prolyl-L-prolyl-L-lysyl-[protein] + 2 S-adenosyl-L-homocysteine + 2 H(+)</text>
        <dbReference type="Rhea" id="RHEA:54736"/>
        <dbReference type="Rhea" id="RHEA-COMP:13787"/>
        <dbReference type="Rhea" id="RHEA-COMP:13974"/>
        <dbReference type="ChEBI" id="CHEBI:15378"/>
        <dbReference type="ChEBI" id="CHEBI:57856"/>
        <dbReference type="ChEBI" id="CHEBI:59789"/>
        <dbReference type="ChEBI" id="CHEBI:138059"/>
        <dbReference type="ChEBI" id="CHEBI:138318"/>
        <dbReference type="EC" id="2.1.1.244"/>
    </reaction>
</comment>
<dbReference type="InterPro" id="IPR029063">
    <property type="entry name" value="SAM-dependent_MTases_sf"/>
</dbReference>
<evidence type="ECO:0000256" key="1">
    <source>
        <dbReference type="ARBA" id="ARBA00009059"/>
    </source>
</evidence>